<dbReference type="Gene3D" id="3.30.420.40">
    <property type="match status" value="1"/>
</dbReference>
<dbReference type="Pfam" id="PF03630">
    <property type="entry name" value="Fumble"/>
    <property type="match status" value="2"/>
</dbReference>
<dbReference type="PANTHER" id="PTHR12280:SF20">
    <property type="entry name" value="4'-PHOSPHOPANTETHEINE PHOSPHATASE"/>
    <property type="match status" value="1"/>
</dbReference>
<dbReference type="SUPFAM" id="SSF53067">
    <property type="entry name" value="Actin-like ATPase domain"/>
    <property type="match status" value="2"/>
</dbReference>
<name>A0A9W8HWJ8_9FUNG</name>
<protein>
    <submittedName>
        <fullName evidence="4">Pantothenate kinase 4</fullName>
        <ecNumber evidence="4">2.7.1.33</ecNumber>
    </submittedName>
</protein>
<dbReference type="GO" id="GO:0005829">
    <property type="term" value="C:cytosol"/>
    <property type="evidence" value="ECO:0007669"/>
    <property type="project" value="TreeGrafter"/>
</dbReference>
<evidence type="ECO:0000256" key="2">
    <source>
        <dbReference type="ARBA" id="ARBA00022840"/>
    </source>
</evidence>
<keyword evidence="2" id="KW-0067">ATP-binding</keyword>
<dbReference type="OrthoDB" id="539213at2759"/>
<dbReference type="GO" id="GO:0015937">
    <property type="term" value="P:coenzyme A biosynthetic process"/>
    <property type="evidence" value="ECO:0007669"/>
    <property type="project" value="UniProtKB-KW"/>
</dbReference>
<dbReference type="GO" id="GO:0005524">
    <property type="term" value="F:ATP binding"/>
    <property type="evidence" value="ECO:0007669"/>
    <property type="project" value="UniProtKB-KW"/>
</dbReference>
<reference evidence="4" key="1">
    <citation type="submission" date="2022-07" db="EMBL/GenBank/DDBJ databases">
        <title>Phylogenomic reconstructions and comparative analyses of Kickxellomycotina fungi.</title>
        <authorList>
            <person name="Reynolds N.K."/>
            <person name="Stajich J.E."/>
            <person name="Barry K."/>
            <person name="Grigoriev I.V."/>
            <person name="Crous P."/>
            <person name="Smith M.E."/>
        </authorList>
    </citation>
    <scope>NUCLEOTIDE SEQUENCE</scope>
    <source>
        <strain evidence="4">NRRL 1565</strain>
    </source>
</reference>
<organism evidence="4 5">
    <name type="scientific">Coemansia guatemalensis</name>
    <dbReference type="NCBI Taxonomy" id="2761395"/>
    <lineage>
        <taxon>Eukaryota</taxon>
        <taxon>Fungi</taxon>
        <taxon>Fungi incertae sedis</taxon>
        <taxon>Zoopagomycota</taxon>
        <taxon>Kickxellomycotina</taxon>
        <taxon>Kickxellomycetes</taxon>
        <taxon>Kickxellales</taxon>
        <taxon>Kickxellaceae</taxon>
        <taxon>Coemansia</taxon>
    </lineage>
</organism>
<dbReference type="InterPro" id="IPR043129">
    <property type="entry name" value="ATPase_NBD"/>
</dbReference>
<sequence length="354" mass="36566">MTPLKANSLSTQLALGIDIGGSLVKVVLEEGDGSSDSAQHPLLSFVHNIASQNDGEIPDGWKCSVARIPEGSSDANSTTLRALVLPTADISLLIDKVKNNWRTGARTIRIAATGGGALNHKATLERGLCVELVVAKELDAVAAGLAADIGASSEEQMLVCNVGTGVSLVSVDSQGNVERVSGSGIGGATFWGLTKRLTNFKSFDQAVVAAKKDGVLGKADTLVEDIYGRETSKEIGLAPDLVAGFLGKLDADNLTDADVSAALLRMFVSNLGQLAVFQARLSKVDAVWFTGGFVQSAEDTGEESECSAPAIVRQAITEAVSFWSAGSIAAQFPRNAALLGAIGAIHATSATLSE</sequence>
<accession>A0A9W8HWJ8</accession>
<gene>
    <name evidence="4" type="primary">PANK4</name>
    <name evidence="4" type="ORF">H4R20_004972</name>
</gene>
<dbReference type="GO" id="GO:0004594">
    <property type="term" value="F:pantothenate kinase activity"/>
    <property type="evidence" value="ECO:0007669"/>
    <property type="project" value="UniProtKB-EC"/>
</dbReference>
<dbReference type="EMBL" id="JANBUO010001496">
    <property type="protein sequence ID" value="KAJ2798023.1"/>
    <property type="molecule type" value="Genomic_DNA"/>
</dbReference>
<keyword evidence="4" id="KW-0418">Kinase</keyword>
<dbReference type="AlphaFoldDB" id="A0A9W8HWJ8"/>
<evidence type="ECO:0000313" key="4">
    <source>
        <dbReference type="EMBL" id="KAJ2798023.1"/>
    </source>
</evidence>
<keyword evidence="1" id="KW-0547">Nucleotide-binding</keyword>
<evidence type="ECO:0000256" key="1">
    <source>
        <dbReference type="ARBA" id="ARBA00022741"/>
    </source>
</evidence>
<keyword evidence="4" id="KW-0808">Transferase</keyword>
<dbReference type="EC" id="2.7.1.33" evidence="4"/>
<evidence type="ECO:0000256" key="3">
    <source>
        <dbReference type="ARBA" id="ARBA00022993"/>
    </source>
</evidence>
<dbReference type="Proteomes" id="UP001140094">
    <property type="component" value="Unassembled WGS sequence"/>
</dbReference>
<keyword evidence="3" id="KW-0173">Coenzyme A biosynthesis</keyword>
<dbReference type="InterPro" id="IPR004567">
    <property type="entry name" value="Type_II_PanK"/>
</dbReference>
<comment type="caution">
    <text evidence="4">The sequence shown here is derived from an EMBL/GenBank/DDBJ whole genome shotgun (WGS) entry which is preliminary data.</text>
</comment>
<evidence type="ECO:0000313" key="5">
    <source>
        <dbReference type="Proteomes" id="UP001140094"/>
    </source>
</evidence>
<keyword evidence="5" id="KW-1185">Reference proteome</keyword>
<proteinExistence type="predicted"/>
<dbReference type="PANTHER" id="PTHR12280">
    <property type="entry name" value="PANTOTHENATE KINASE"/>
    <property type="match status" value="1"/>
</dbReference>
<dbReference type="Gene3D" id="6.10.10.60">
    <property type="match status" value="1"/>
</dbReference>
<dbReference type="GO" id="GO:0005634">
    <property type="term" value="C:nucleus"/>
    <property type="evidence" value="ECO:0007669"/>
    <property type="project" value="TreeGrafter"/>
</dbReference>